<dbReference type="SUPFAM" id="SSF53300">
    <property type="entry name" value="vWA-like"/>
    <property type="match status" value="1"/>
</dbReference>
<dbReference type="InterPro" id="IPR036465">
    <property type="entry name" value="vWFA_dom_sf"/>
</dbReference>
<keyword evidence="4" id="KW-1185">Reference proteome</keyword>
<evidence type="ECO:0000259" key="2">
    <source>
        <dbReference type="PROSITE" id="PS50234"/>
    </source>
</evidence>
<proteinExistence type="predicted"/>
<evidence type="ECO:0000313" key="4">
    <source>
        <dbReference type="Proteomes" id="UP000035009"/>
    </source>
</evidence>
<dbReference type="STRING" id="410332.SAMN04488550_0849"/>
<comment type="caution">
    <text evidence="3">The sequence shown here is derived from an EMBL/GenBank/DDBJ whole genome shotgun (WGS) entry which is preliminary data.</text>
</comment>
<gene>
    <name evidence="3" type="ORF">GM1_013_00690</name>
</gene>
<sequence>MGQHTTAPQKGLRAGLAVALVVGLGGGVYAVWDAKHGECSDVSDISVIVEGDLGGYVTQLADQAEKNSCIDYTVEAVPASHVNDRLTQADAPDIWVAESPTRVRQVANTLGRTWSDIGPSLGTSPVVVAGHQLPDLPSWSKVLTMPALRVDPPAKSDVSNAAVVGALAEMSSGSMTHQQLIDTLTMRALRMNDEDGAPDLKAMAASDKPSLALTTERVFAAFKAAEPDAAINAAVPQSGTVALDYRIANVAQGDREAPADDAIVALTSVLQTDEGKKIRQSENIRPADSSPLPDDRGVGNANIIVPPNRELVDNIQRKWTALTLPIRALVVQDVSGSMKQDAGGKSRAELLRDASVFGLSKFPRNTSLGYWEFSSDRGGEGIPYREVVPIGPVLGTTDGKSNKDLLAAAIDNSLSNLHGGTGLYDTALASFKRVYETYDPAYSNSVILMTDGRNEDRNSITLEQLVSELNIMKNPARRIPIITVGISKDADVNALKKISDATGGSSFIALDPKDIGQILLRAVSYRVEGA</sequence>
<keyword evidence="1" id="KW-1133">Transmembrane helix</keyword>
<keyword evidence="1" id="KW-0472">Membrane</keyword>
<dbReference type="Pfam" id="PF13531">
    <property type="entry name" value="SBP_bac_11"/>
    <property type="match status" value="1"/>
</dbReference>
<dbReference type="RefSeq" id="WP_008378588.1">
    <property type="nucleotide sequence ID" value="NZ_BAOP01000013.1"/>
</dbReference>
<protein>
    <recommendedName>
        <fullName evidence="2">VWFA domain-containing protein</fullName>
    </recommendedName>
</protein>
<dbReference type="SMART" id="SM00327">
    <property type="entry name" value="VWA"/>
    <property type="match status" value="1"/>
</dbReference>
<dbReference type="AlphaFoldDB" id="M3VBA7"/>
<reference evidence="3 4" key="1">
    <citation type="submission" date="2013-02" db="EMBL/GenBank/DDBJ databases">
        <title>Whole genome shotgun sequence of Gordonia malaquae NBRC 108250.</title>
        <authorList>
            <person name="Yoshida I."/>
            <person name="Hosoyama A."/>
            <person name="Tsuchikane K."/>
            <person name="Ando Y."/>
            <person name="Baba S."/>
            <person name="Ohji S."/>
            <person name="Hamada M."/>
            <person name="Tamura T."/>
            <person name="Yamazoe A."/>
            <person name="Yamazaki S."/>
            <person name="Fujita N."/>
        </authorList>
    </citation>
    <scope>NUCLEOTIDE SEQUENCE [LARGE SCALE GENOMIC DNA]</scope>
    <source>
        <strain evidence="3 4">NBRC 108250</strain>
    </source>
</reference>
<dbReference type="Pfam" id="PF00092">
    <property type="entry name" value="VWA"/>
    <property type="match status" value="1"/>
</dbReference>
<dbReference type="eggNOG" id="COG2304">
    <property type="taxonomic scope" value="Bacteria"/>
</dbReference>
<dbReference type="PROSITE" id="PS50234">
    <property type="entry name" value="VWFA"/>
    <property type="match status" value="1"/>
</dbReference>
<evidence type="ECO:0000256" key="1">
    <source>
        <dbReference type="SAM" id="Phobius"/>
    </source>
</evidence>
<name>M3VBA7_GORML</name>
<evidence type="ECO:0000313" key="3">
    <source>
        <dbReference type="EMBL" id="GAC79933.1"/>
    </source>
</evidence>
<organism evidence="3 4">
    <name type="scientific">Gordonia malaquae NBRC 108250</name>
    <dbReference type="NCBI Taxonomy" id="1223542"/>
    <lineage>
        <taxon>Bacteria</taxon>
        <taxon>Bacillati</taxon>
        <taxon>Actinomycetota</taxon>
        <taxon>Actinomycetes</taxon>
        <taxon>Mycobacteriales</taxon>
        <taxon>Gordoniaceae</taxon>
        <taxon>Gordonia</taxon>
    </lineage>
</organism>
<feature type="transmembrane region" description="Helical" evidence="1">
    <location>
        <begin position="12"/>
        <end position="32"/>
    </location>
</feature>
<dbReference type="Proteomes" id="UP000035009">
    <property type="component" value="Unassembled WGS sequence"/>
</dbReference>
<dbReference type="OrthoDB" id="5621159at2"/>
<keyword evidence="1" id="KW-0812">Transmembrane</keyword>
<feature type="domain" description="VWFA" evidence="2">
    <location>
        <begin position="327"/>
        <end position="523"/>
    </location>
</feature>
<dbReference type="EMBL" id="BAOP01000013">
    <property type="protein sequence ID" value="GAC79933.1"/>
    <property type="molecule type" value="Genomic_DNA"/>
</dbReference>
<dbReference type="InterPro" id="IPR002035">
    <property type="entry name" value="VWF_A"/>
</dbReference>
<dbReference type="Gene3D" id="3.40.50.410">
    <property type="entry name" value="von Willebrand factor, type A domain"/>
    <property type="match status" value="1"/>
</dbReference>
<accession>M3VBA7</accession>